<comment type="subcellular location">
    <subcellularLocation>
        <location evidence="2">Periplasm</location>
    </subcellularLocation>
</comment>
<feature type="chain" id="PRO_5001887236" description="Glutathione-binding protein GsiB" evidence="8">
    <location>
        <begin position="25"/>
        <end position="513"/>
    </location>
</feature>
<dbReference type="CDD" id="cd08499">
    <property type="entry name" value="PBP2_Ylib_like"/>
    <property type="match status" value="1"/>
</dbReference>
<accession>A0A093RY55</accession>
<dbReference type="STRING" id="55207.KP22_17830"/>
<keyword evidence="7" id="KW-0574">Periplasm</keyword>
<dbReference type="Gene3D" id="3.10.105.10">
    <property type="entry name" value="Dipeptide-binding Protein, Domain 3"/>
    <property type="match status" value="1"/>
</dbReference>
<dbReference type="PIRSF" id="PIRSF002741">
    <property type="entry name" value="MppA"/>
    <property type="match status" value="1"/>
</dbReference>
<evidence type="ECO:0000256" key="5">
    <source>
        <dbReference type="ARBA" id="ARBA00022448"/>
    </source>
</evidence>
<organism evidence="10 11">
    <name type="scientific">Pectobacterium betavasculorum</name>
    <dbReference type="NCBI Taxonomy" id="55207"/>
    <lineage>
        <taxon>Bacteria</taxon>
        <taxon>Pseudomonadati</taxon>
        <taxon>Pseudomonadota</taxon>
        <taxon>Gammaproteobacteria</taxon>
        <taxon>Enterobacterales</taxon>
        <taxon>Pectobacteriaceae</taxon>
        <taxon>Pectobacterium</taxon>
    </lineage>
</organism>
<dbReference type="Proteomes" id="UP000032874">
    <property type="component" value="Unassembled WGS sequence"/>
</dbReference>
<proteinExistence type="inferred from homology"/>
<evidence type="ECO:0000259" key="9">
    <source>
        <dbReference type="Pfam" id="PF00496"/>
    </source>
</evidence>
<dbReference type="eggNOG" id="COG0747">
    <property type="taxonomic scope" value="Bacteria"/>
</dbReference>
<keyword evidence="6 8" id="KW-0732">Signal</keyword>
<name>A0A093RY55_9GAMM</name>
<dbReference type="PANTHER" id="PTHR30290">
    <property type="entry name" value="PERIPLASMIC BINDING COMPONENT OF ABC TRANSPORTER"/>
    <property type="match status" value="1"/>
</dbReference>
<reference evidence="10 11" key="1">
    <citation type="submission" date="2014-08" db="EMBL/GenBank/DDBJ databases">
        <title>Genome sequences of NCPPB Pectobacterium isolates.</title>
        <authorList>
            <person name="Glover R.H."/>
            <person name="Sapp M."/>
            <person name="Elphinstone J."/>
        </authorList>
    </citation>
    <scope>NUCLEOTIDE SEQUENCE [LARGE SCALE GENOMIC DNA]</scope>
    <source>
        <strain evidence="10 11">NCPPB 2795</strain>
    </source>
</reference>
<dbReference type="InterPro" id="IPR039424">
    <property type="entry name" value="SBP_5"/>
</dbReference>
<gene>
    <name evidence="10" type="ORF">KP22_17830</name>
</gene>
<dbReference type="InterPro" id="IPR000914">
    <property type="entry name" value="SBP_5_dom"/>
</dbReference>
<comment type="function">
    <text evidence="1">Part of the ABC transporter complex GsiABCD involved in glutathione import. Binds glutathione.</text>
</comment>
<sequence>MKPFVRRSAVALGLSLCLAAVAQAQDLRISIYADITGLDPHDTSDTLSYSIQSGIFERLFQFDNKMKLVPRLATGYTSNDAATEFVITLREGITFQDGAPFNADAVKANLDRLADQSKGLKRNSLFNMVQTVTVLSPTQVKIELNKSFGAFVNTLAHPSAVMHSPEALKKYPDEAQLRVHPVGTGPFKFTEWQQGKDVKLVKFDNYWQKGWPKVDSVTFYPTPEDSTRVASLKSGQVDAVYPLPSDLIGTVQNDSKLAIQRDPSIYQFWLAMNNLRPPLNDIRVRQALNYAINRDIWLKVGFAGMGVPASSAMAPDVQFFARQSSPNYTYNPEKAKALLKEAGYANGLSLKLWTTNRTDYIRSAQFFKQQLEQVGIKVTVTPMDSGMRNAKLFGVKDPKEAEFDLFYNGWSPSTGDADWALRPLFATESWVPVAYNVSYYSNPVTDKAITAGLATADADKRAAAYADAQRQIWQDAPVVFLGSPDNVVGKTKNLDGVYMLADGSLIFDQAEFK</sequence>
<evidence type="ECO:0000256" key="1">
    <source>
        <dbReference type="ARBA" id="ARBA00003489"/>
    </source>
</evidence>
<evidence type="ECO:0000256" key="4">
    <source>
        <dbReference type="ARBA" id="ARBA00017393"/>
    </source>
</evidence>
<dbReference type="SUPFAM" id="SSF53850">
    <property type="entry name" value="Periplasmic binding protein-like II"/>
    <property type="match status" value="1"/>
</dbReference>
<dbReference type="Gene3D" id="3.40.190.10">
    <property type="entry name" value="Periplasmic binding protein-like II"/>
    <property type="match status" value="1"/>
</dbReference>
<dbReference type="GO" id="GO:0030288">
    <property type="term" value="C:outer membrane-bounded periplasmic space"/>
    <property type="evidence" value="ECO:0007669"/>
    <property type="project" value="TreeGrafter"/>
</dbReference>
<dbReference type="RefSeq" id="WP_039325418.1">
    <property type="nucleotide sequence ID" value="NZ_JQHM01000012.1"/>
</dbReference>
<dbReference type="Pfam" id="PF00496">
    <property type="entry name" value="SBP_bac_5"/>
    <property type="match status" value="1"/>
</dbReference>
<evidence type="ECO:0000256" key="8">
    <source>
        <dbReference type="SAM" id="SignalP"/>
    </source>
</evidence>
<evidence type="ECO:0000313" key="11">
    <source>
        <dbReference type="Proteomes" id="UP000032874"/>
    </source>
</evidence>
<dbReference type="GO" id="GO:0042938">
    <property type="term" value="P:dipeptide transport"/>
    <property type="evidence" value="ECO:0007669"/>
    <property type="project" value="TreeGrafter"/>
</dbReference>
<evidence type="ECO:0000256" key="6">
    <source>
        <dbReference type="ARBA" id="ARBA00022729"/>
    </source>
</evidence>
<dbReference type="GO" id="GO:1904680">
    <property type="term" value="F:peptide transmembrane transporter activity"/>
    <property type="evidence" value="ECO:0007669"/>
    <property type="project" value="TreeGrafter"/>
</dbReference>
<comment type="similarity">
    <text evidence="3">Belongs to the bacterial solute-binding protein 5 family.</text>
</comment>
<dbReference type="PANTHER" id="PTHR30290:SF32">
    <property type="entry name" value="GLUTATHIONE-BINDING PROTEIN GSIB"/>
    <property type="match status" value="1"/>
</dbReference>
<dbReference type="AlphaFoldDB" id="A0A093RY55"/>
<evidence type="ECO:0000256" key="3">
    <source>
        <dbReference type="ARBA" id="ARBA00005695"/>
    </source>
</evidence>
<comment type="caution">
    <text evidence="10">The sequence shown here is derived from an EMBL/GenBank/DDBJ whole genome shotgun (WGS) entry which is preliminary data.</text>
</comment>
<dbReference type="Gene3D" id="3.90.76.10">
    <property type="entry name" value="Dipeptide-binding Protein, Domain 1"/>
    <property type="match status" value="1"/>
</dbReference>
<evidence type="ECO:0000313" key="10">
    <source>
        <dbReference type="EMBL" id="KFX02801.1"/>
    </source>
</evidence>
<evidence type="ECO:0000256" key="2">
    <source>
        <dbReference type="ARBA" id="ARBA00004418"/>
    </source>
</evidence>
<evidence type="ECO:0000256" key="7">
    <source>
        <dbReference type="ARBA" id="ARBA00022764"/>
    </source>
</evidence>
<dbReference type="GO" id="GO:0043190">
    <property type="term" value="C:ATP-binding cassette (ABC) transporter complex"/>
    <property type="evidence" value="ECO:0007669"/>
    <property type="project" value="InterPro"/>
</dbReference>
<keyword evidence="5" id="KW-0813">Transport</keyword>
<dbReference type="InterPro" id="IPR030678">
    <property type="entry name" value="Peptide/Ni-bd"/>
</dbReference>
<feature type="signal peptide" evidence="8">
    <location>
        <begin position="1"/>
        <end position="24"/>
    </location>
</feature>
<dbReference type="EMBL" id="JQHM01000012">
    <property type="protein sequence ID" value="KFX02801.1"/>
    <property type="molecule type" value="Genomic_DNA"/>
</dbReference>
<feature type="domain" description="Solute-binding protein family 5" evidence="9">
    <location>
        <begin position="67"/>
        <end position="427"/>
    </location>
</feature>
<protein>
    <recommendedName>
        <fullName evidence="4">Glutathione-binding protein GsiB</fullName>
    </recommendedName>
</protein>